<protein>
    <submittedName>
        <fullName evidence="10">Serine/threonine dehydratase</fullName>
    </submittedName>
</protein>
<dbReference type="InterPro" id="IPR000634">
    <property type="entry name" value="Ser/Thr_deHydtase_PyrdxlP-BS"/>
</dbReference>
<dbReference type="AlphaFoldDB" id="A0A8J2Y5P8"/>
<evidence type="ECO:0000256" key="4">
    <source>
        <dbReference type="ARBA" id="ARBA00001946"/>
    </source>
</evidence>
<dbReference type="EMBL" id="BMGH01000001">
    <property type="protein sequence ID" value="GGD15573.1"/>
    <property type="molecule type" value="Genomic_DNA"/>
</dbReference>
<accession>A0A8J2Y5P8</accession>
<comment type="cofactor">
    <cofactor evidence="3">
        <name>Mn(2+)</name>
        <dbReference type="ChEBI" id="CHEBI:29035"/>
    </cofactor>
</comment>
<feature type="domain" description="Tryptophan synthase beta chain-like PALP" evidence="9">
    <location>
        <begin position="15"/>
        <end position="308"/>
    </location>
</feature>
<keyword evidence="8" id="KW-0456">Lyase</keyword>
<dbReference type="GO" id="GO:0070179">
    <property type="term" value="P:D-serine biosynthetic process"/>
    <property type="evidence" value="ECO:0007669"/>
    <property type="project" value="TreeGrafter"/>
</dbReference>
<dbReference type="CDD" id="cd01562">
    <property type="entry name" value="Thr-dehyd"/>
    <property type="match status" value="1"/>
</dbReference>
<evidence type="ECO:0000256" key="2">
    <source>
        <dbReference type="ARBA" id="ARBA00001933"/>
    </source>
</evidence>
<proteinExistence type="inferred from homology"/>
<gene>
    <name evidence="10" type="ORF">GCM10011342_25400</name>
</gene>
<dbReference type="Proteomes" id="UP000613582">
    <property type="component" value="Unassembled WGS sequence"/>
</dbReference>
<name>A0A8J2Y5P8_9PROT</name>
<dbReference type="SUPFAM" id="SSF53686">
    <property type="entry name" value="Tryptophan synthase beta subunit-like PLP-dependent enzymes"/>
    <property type="match status" value="1"/>
</dbReference>
<keyword evidence="11" id="KW-1185">Reference proteome</keyword>
<dbReference type="GO" id="GO:0030170">
    <property type="term" value="F:pyridoxal phosphate binding"/>
    <property type="evidence" value="ECO:0007669"/>
    <property type="project" value="InterPro"/>
</dbReference>
<dbReference type="PANTHER" id="PTHR43050:SF1">
    <property type="entry name" value="SERINE RACEMASE"/>
    <property type="match status" value="1"/>
</dbReference>
<comment type="caution">
    <text evidence="10">The sequence shown here is derived from an EMBL/GenBank/DDBJ whole genome shotgun (WGS) entry which is preliminary data.</text>
</comment>
<comment type="cofactor">
    <cofactor evidence="2">
        <name>pyridoxal 5'-phosphate</name>
        <dbReference type="ChEBI" id="CHEBI:597326"/>
    </cofactor>
</comment>
<evidence type="ECO:0000256" key="8">
    <source>
        <dbReference type="ARBA" id="ARBA00023239"/>
    </source>
</evidence>
<dbReference type="RefSeq" id="WP_188158058.1">
    <property type="nucleotide sequence ID" value="NZ_BMGH01000001.1"/>
</dbReference>
<evidence type="ECO:0000313" key="10">
    <source>
        <dbReference type="EMBL" id="GGD15573.1"/>
    </source>
</evidence>
<dbReference type="PANTHER" id="PTHR43050">
    <property type="entry name" value="SERINE / THREONINE RACEMASE FAMILY MEMBER"/>
    <property type="match status" value="1"/>
</dbReference>
<evidence type="ECO:0000259" key="9">
    <source>
        <dbReference type="Pfam" id="PF00291"/>
    </source>
</evidence>
<dbReference type="InterPro" id="IPR036052">
    <property type="entry name" value="TrpB-like_PALP_sf"/>
</dbReference>
<dbReference type="GO" id="GO:0000287">
    <property type="term" value="F:magnesium ion binding"/>
    <property type="evidence" value="ECO:0007669"/>
    <property type="project" value="TreeGrafter"/>
</dbReference>
<dbReference type="GO" id="GO:0003941">
    <property type="term" value="F:L-serine ammonia-lyase activity"/>
    <property type="evidence" value="ECO:0007669"/>
    <property type="project" value="TreeGrafter"/>
</dbReference>
<reference evidence="10" key="1">
    <citation type="journal article" date="2014" name="Int. J. Syst. Evol. Microbiol.">
        <title>Complete genome sequence of Corynebacterium casei LMG S-19264T (=DSM 44701T), isolated from a smear-ripened cheese.</title>
        <authorList>
            <consortium name="US DOE Joint Genome Institute (JGI-PGF)"/>
            <person name="Walter F."/>
            <person name="Albersmeier A."/>
            <person name="Kalinowski J."/>
            <person name="Ruckert C."/>
        </authorList>
    </citation>
    <scope>NUCLEOTIDE SEQUENCE</scope>
    <source>
        <strain evidence="10">CGMCC 1.12921</strain>
    </source>
</reference>
<comment type="similarity">
    <text evidence="5">Belongs to the serine/threonine dehydratase family.</text>
</comment>
<reference evidence="10" key="2">
    <citation type="submission" date="2020-09" db="EMBL/GenBank/DDBJ databases">
        <authorList>
            <person name="Sun Q."/>
            <person name="Zhou Y."/>
        </authorList>
    </citation>
    <scope>NUCLEOTIDE SEQUENCE</scope>
    <source>
        <strain evidence="10">CGMCC 1.12921</strain>
    </source>
</reference>
<keyword evidence="6" id="KW-0460">Magnesium</keyword>
<dbReference type="Pfam" id="PF00291">
    <property type="entry name" value="PALP"/>
    <property type="match status" value="1"/>
</dbReference>
<organism evidence="10 11">
    <name type="scientific">Aquisalinus flavus</name>
    <dbReference type="NCBI Taxonomy" id="1526572"/>
    <lineage>
        <taxon>Bacteria</taxon>
        <taxon>Pseudomonadati</taxon>
        <taxon>Pseudomonadota</taxon>
        <taxon>Alphaproteobacteria</taxon>
        <taxon>Parvularculales</taxon>
        <taxon>Parvularculaceae</taxon>
        <taxon>Aquisalinus</taxon>
    </lineage>
</organism>
<dbReference type="InterPro" id="IPR001926">
    <property type="entry name" value="TrpB-like_PALP"/>
</dbReference>
<evidence type="ECO:0000256" key="6">
    <source>
        <dbReference type="ARBA" id="ARBA00022842"/>
    </source>
</evidence>
<evidence type="ECO:0000313" key="11">
    <source>
        <dbReference type="Proteomes" id="UP000613582"/>
    </source>
</evidence>
<evidence type="ECO:0000256" key="3">
    <source>
        <dbReference type="ARBA" id="ARBA00001936"/>
    </source>
</evidence>
<dbReference type="Gene3D" id="3.40.50.1100">
    <property type="match status" value="2"/>
</dbReference>
<dbReference type="FunFam" id="3.40.50.1100:FF:000005">
    <property type="entry name" value="Threonine dehydratase catabolic"/>
    <property type="match status" value="1"/>
</dbReference>
<evidence type="ECO:0000256" key="7">
    <source>
        <dbReference type="ARBA" id="ARBA00022898"/>
    </source>
</evidence>
<dbReference type="PROSITE" id="PS00165">
    <property type="entry name" value="DEHYDRATASE_SER_THR"/>
    <property type="match status" value="1"/>
</dbReference>
<dbReference type="GO" id="GO:0030378">
    <property type="term" value="F:serine racemase activity"/>
    <property type="evidence" value="ECO:0007669"/>
    <property type="project" value="TreeGrafter"/>
</dbReference>
<comment type="cofactor">
    <cofactor evidence="4">
        <name>Mg(2+)</name>
        <dbReference type="ChEBI" id="CHEBI:18420"/>
    </cofactor>
</comment>
<sequence>MVTIKDIEQAADRIAPHVLKTPLLESETLNARLGGRLFVKAESLQKTGSFKLRGATNRIACLSETEKARGVVAYSSGNHAQGVALAAKLHHVNAVIVMPSDAPKVKIANTERHGAEVVLYDRNTESREEIGAEIAEQRGSVLIPPYDDAHIIAGQGTAGLEIAEQAEESGVILDDVVICCSGGGLSSGVSLALADRSPETAVWTAEPEGFDDTARSLAAGRRVSNKPGAKSICDALLLPAPGALTFPILIEHVAGGLVVDDDDVRRAMKIAFEEFKLVLEPGGAVALAAILSRRIDVLGRNVAVIATGGNVDAALFAEVIQGR</sequence>
<evidence type="ECO:0000256" key="1">
    <source>
        <dbReference type="ARBA" id="ARBA00001913"/>
    </source>
</evidence>
<keyword evidence="7" id="KW-0663">Pyridoxal phosphate</keyword>
<comment type="cofactor">
    <cofactor evidence="1">
        <name>Ca(2+)</name>
        <dbReference type="ChEBI" id="CHEBI:29108"/>
    </cofactor>
</comment>
<dbReference type="GO" id="GO:0005524">
    <property type="term" value="F:ATP binding"/>
    <property type="evidence" value="ECO:0007669"/>
    <property type="project" value="TreeGrafter"/>
</dbReference>
<evidence type="ECO:0000256" key="5">
    <source>
        <dbReference type="ARBA" id="ARBA00010869"/>
    </source>
</evidence>
<dbReference type="GO" id="GO:0018114">
    <property type="term" value="F:threonine racemase activity"/>
    <property type="evidence" value="ECO:0007669"/>
    <property type="project" value="TreeGrafter"/>
</dbReference>